<dbReference type="HOGENOM" id="CLU_004589_2_1_1"/>
<dbReference type="Gene3D" id="2.20.70.10">
    <property type="match status" value="1"/>
</dbReference>
<keyword evidence="8" id="KW-0931">ER-Golgi transport</keyword>
<evidence type="ECO:0000256" key="3">
    <source>
        <dbReference type="ARBA" id="ARBA00004586"/>
    </source>
</evidence>
<dbReference type="InterPro" id="IPR029006">
    <property type="entry name" value="ADF-H/Gelsolin-like_dom_sf"/>
</dbReference>
<dbReference type="InterPro" id="IPR012990">
    <property type="entry name" value="Beta-sandwich_Sec23_24"/>
</dbReference>
<dbReference type="Gene3D" id="2.60.40.1670">
    <property type="entry name" value="beta-sandwich domain of Sec23/24"/>
    <property type="match status" value="1"/>
</dbReference>
<evidence type="ECO:0000256" key="11">
    <source>
        <dbReference type="ARBA" id="ARBA00023136"/>
    </source>
</evidence>
<evidence type="ECO:0000256" key="9">
    <source>
        <dbReference type="ARBA" id="ARBA00022927"/>
    </source>
</evidence>
<keyword evidence="9" id="KW-0653">Protein transport</keyword>
<name>A0A0C9X0Z8_9AGAR</name>
<evidence type="ECO:0000256" key="5">
    <source>
        <dbReference type="ARBA" id="ARBA00022448"/>
    </source>
</evidence>
<keyword evidence="5" id="KW-0813">Transport</keyword>
<evidence type="ECO:0000256" key="10">
    <source>
        <dbReference type="ARBA" id="ARBA00023034"/>
    </source>
</evidence>
<accession>A0A0C9X0Z8</accession>
<keyword evidence="6" id="KW-0963">Cytoplasm</keyword>
<dbReference type="InterPro" id="IPR050550">
    <property type="entry name" value="SEC23_SEC24_subfamily"/>
</dbReference>
<dbReference type="SMART" id="SM00456">
    <property type="entry name" value="WW"/>
    <property type="match status" value="1"/>
</dbReference>
<evidence type="ECO:0000256" key="7">
    <source>
        <dbReference type="ARBA" id="ARBA00022824"/>
    </source>
</evidence>
<dbReference type="InterPro" id="IPR007123">
    <property type="entry name" value="Gelsolin-like_dom"/>
</dbReference>
<dbReference type="Pfam" id="PF00626">
    <property type="entry name" value="Gelsolin"/>
    <property type="match status" value="1"/>
</dbReference>
<dbReference type="Gene3D" id="3.40.50.410">
    <property type="entry name" value="von Willebrand factor, type A domain"/>
    <property type="match status" value="1"/>
</dbReference>
<dbReference type="Pfam" id="PF04815">
    <property type="entry name" value="Sec23_helical"/>
    <property type="match status" value="1"/>
</dbReference>
<dbReference type="InterPro" id="IPR006895">
    <property type="entry name" value="Znf_Sec23_Sec24"/>
</dbReference>
<feature type="domain" description="WW" evidence="13">
    <location>
        <begin position="6"/>
        <end position="39"/>
    </location>
</feature>
<dbReference type="PANTHER" id="PTHR13803:SF39">
    <property type="entry name" value="SECRETORY 24AB, ISOFORM A"/>
    <property type="match status" value="1"/>
</dbReference>
<dbReference type="SUPFAM" id="SSF53300">
    <property type="entry name" value="vWA-like"/>
    <property type="match status" value="1"/>
</dbReference>
<gene>
    <name evidence="14" type="ORF">K443DRAFT_626545</name>
</gene>
<dbReference type="OrthoDB" id="49016at2759"/>
<feature type="region of interest" description="Disordered" evidence="12">
    <location>
        <begin position="37"/>
        <end position="64"/>
    </location>
</feature>
<dbReference type="Gene3D" id="3.40.20.10">
    <property type="entry name" value="Severin"/>
    <property type="match status" value="1"/>
</dbReference>
<evidence type="ECO:0000259" key="13">
    <source>
        <dbReference type="PROSITE" id="PS50020"/>
    </source>
</evidence>
<dbReference type="InterPro" id="IPR036175">
    <property type="entry name" value="Sec23/24_helical_dom_sf"/>
</dbReference>
<dbReference type="GO" id="GO:0030127">
    <property type="term" value="C:COPII vesicle coat"/>
    <property type="evidence" value="ECO:0007669"/>
    <property type="project" value="InterPro"/>
</dbReference>
<dbReference type="GO" id="GO:0070971">
    <property type="term" value="C:endoplasmic reticulum exit site"/>
    <property type="evidence" value="ECO:0007669"/>
    <property type="project" value="TreeGrafter"/>
</dbReference>
<dbReference type="SUPFAM" id="SSF82919">
    <property type="entry name" value="Zn-finger domain of Sec23/24"/>
    <property type="match status" value="1"/>
</dbReference>
<dbReference type="EMBL" id="KN838661">
    <property type="protein sequence ID" value="KIJ98800.1"/>
    <property type="molecule type" value="Genomic_DNA"/>
</dbReference>
<evidence type="ECO:0000256" key="8">
    <source>
        <dbReference type="ARBA" id="ARBA00022892"/>
    </source>
</evidence>
<evidence type="ECO:0000256" key="4">
    <source>
        <dbReference type="ARBA" id="ARBA00008334"/>
    </source>
</evidence>
<reference evidence="15" key="2">
    <citation type="submission" date="2015-01" db="EMBL/GenBank/DDBJ databases">
        <title>Evolutionary Origins and Diversification of the Mycorrhizal Mutualists.</title>
        <authorList>
            <consortium name="DOE Joint Genome Institute"/>
            <consortium name="Mycorrhizal Genomics Consortium"/>
            <person name="Kohler A."/>
            <person name="Kuo A."/>
            <person name="Nagy L.G."/>
            <person name="Floudas D."/>
            <person name="Copeland A."/>
            <person name="Barry K.W."/>
            <person name="Cichocki N."/>
            <person name="Veneault-Fourrey C."/>
            <person name="LaButti K."/>
            <person name="Lindquist E.A."/>
            <person name="Lipzen A."/>
            <person name="Lundell T."/>
            <person name="Morin E."/>
            <person name="Murat C."/>
            <person name="Riley R."/>
            <person name="Ohm R."/>
            <person name="Sun H."/>
            <person name="Tunlid A."/>
            <person name="Henrissat B."/>
            <person name="Grigoriev I.V."/>
            <person name="Hibbett D.S."/>
            <person name="Martin F."/>
        </authorList>
    </citation>
    <scope>NUCLEOTIDE SEQUENCE [LARGE SCALE GENOMIC DNA]</scope>
    <source>
        <strain evidence="15">LaAM-08-1</strain>
    </source>
</reference>
<proteinExistence type="inferred from homology"/>
<dbReference type="GO" id="GO:0005789">
    <property type="term" value="C:endoplasmic reticulum membrane"/>
    <property type="evidence" value="ECO:0007669"/>
    <property type="project" value="UniProtKB-SubCell"/>
</dbReference>
<dbReference type="InterPro" id="IPR036180">
    <property type="entry name" value="Gelsolin-like_dom_sf"/>
</dbReference>
<keyword evidence="7" id="KW-0256">Endoplasmic reticulum</keyword>
<dbReference type="Pfam" id="PF04811">
    <property type="entry name" value="Sec23_trunk"/>
    <property type="match status" value="1"/>
</dbReference>
<dbReference type="Gene3D" id="2.30.30.380">
    <property type="entry name" value="Zn-finger domain of Sec23/24"/>
    <property type="match status" value="1"/>
</dbReference>
<dbReference type="PANTHER" id="PTHR13803">
    <property type="entry name" value="SEC24-RELATED PROTEIN"/>
    <property type="match status" value="1"/>
</dbReference>
<dbReference type="InterPro" id="IPR001202">
    <property type="entry name" value="WW_dom"/>
</dbReference>
<dbReference type="GO" id="GO:0000149">
    <property type="term" value="F:SNARE binding"/>
    <property type="evidence" value="ECO:0007669"/>
    <property type="project" value="TreeGrafter"/>
</dbReference>
<evidence type="ECO:0000313" key="15">
    <source>
        <dbReference type="Proteomes" id="UP000054477"/>
    </source>
</evidence>
<dbReference type="Pfam" id="PF04810">
    <property type="entry name" value="zf-Sec23_Sec24"/>
    <property type="match status" value="1"/>
</dbReference>
<keyword evidence="10" id="KW-0333">Golgi apparatus</keyword>
<dbReference type="GO" id="GO:0090110">
    <property type="term" value="P:COPII-coated vesicle cargo loading"/>
    <property type="evidence" value="ECO:0007669"/>
    <property type="project" value="TreeGrafter"/>
</dbReference>
<dbReference type="GO" id="GO:0006886">
    <property type="term" value="P:intracellular protein transport"/>
    <property type="evidence" value="ECO:0007669"/>
    <property type="project" value="InterPro"/>
</dbReference>
<comment type="subcellular location">
    <subcellularLocation>
        <location evidence="2">Cytoplasm</location>
    </subcellularLocation>
    <subcellularLocation>
        <location evidence="3">Endoplasmic reticulum membrane</location>
    </subcellularLocation>
    <subcellularLocation>
        <location evidence="1">Golgi apparatus membrane</location>
    </subcellularLocation>
</comment>
<comment type="similarity">
    <text evidence="4">Belongs to the SEC23/SEC24 family. SEC24 subfamily.</text>
</comment>
<dbReference type="PROSITE" id="PS50020">
    <property type="entry name" value="WW_DOMAIN_2"/>
    <property type="match status" value="1"/>
</dbReference>
<dbReference type="AlphaFoldDB" id="A0A0C9X0Z8"/>
<keyword evidence="11" id="KW-0472">Membrane</keyword>
<dbReference type="InterPro" id="IPR041742">
    <property type="entry name" value="Sec24-like_trunk_dom"/>
</dbReference>
<dbReference type="InterPro" id="IPR006896">
    <property type="entry name" value="Sec23/24_trunk_dom"/>
</dbReference>
<evidence type="ECO:0000256" key="2">
    <source>
        <dbReference type="ARBA" id="ARBA00004496"/>
    </source>
</evidence>
<dbReference type="GO" id="GO:0000139">
    <property type="term" value="C:Golgi membrane"/>
    <property type="evidence" value="ECO:0007669"/>
    <property type="project" value="UniProtKB-SubCell"/>
</dbReference>
<dbReference type="CDD" id="cd00201">
    <property type="entry name" value="WW"/>
    <property type="match status" value="1"/>
</dbReference>
<reference evidence="14 15" key="1">
    <citation type="submission" date="2014-04" db="EMBL/GenBank/DDBJ databases">
        <authorList>
            <consortium name="DOE Joint Genome Institute"/>
            <person name="Kuo A."/>
            <person name="Kohler A."/>
            <person name="Nagy L.G."/>
            <person name="Floudas D."/>
            <person name="Copeland A."/>
            <person name="Barry K.W."/>
            <person name="Cichocki N."/>
            <person name="Veneault-Fourrey C."/>
            <person name="LaButti K."/>
            <person name="Lindquist E.A."/>
            <person name="Lipzen A."/>
            <person name="Lundell T."/>
            <person name="Morin E."/>
            <person name="Murat C."/>
            <person name="Sun H."/>
            <person name="Tunlid A."/>
            <person name="Henrissat B."/>
            <person name="Grigoriev I.V."/>
            <person name="Hibbett D.S."/>
            <person name="Martin F."/>
            <person name="Nordberg H.P."/>
            <person name="Cantor M.N."/>
            <person name="Hua S.X."/>
        </authorList>
    </citation>
    <scope>NUCLEOTIDE SEQUENCE [LARGE SCALE GENOMIC DNA]</scope>
    <source>
        <strain evidence="14 15">LaAM-08-1</strain>
    </source>
</reference>
<dbReference type="GO" id="GO:0008270">
    <property type="term" value="F:zinc ion binding"/>
    <property type="evidence" value="ECO:0007669"/>
    <property type="project" value="InterPro"/>
</dbReference>
<evidence type="ECO:0000256" key="1">
    <source>
        <dbReference type="ARBA" id="ARBA00004394"/>
    </source>
</evidence>
<dbReference type="SUPFAM" id="SSF81995">
    <property type="entry name" value="beta-sandwich domain of Sec23/24"/>
    <property type="match status" value="1"/>
</dbReference>
<dbReference type="SUPFAM" id="SSF82754">
    <property type="entry name" value="C-terminal, gelsolin-like domain of Sec23/24"/>
    <property type="match status" value="1"/>
</dbReference>
<dbReference type="InterPro" id="IPR036020">
    <property type="entry name" value="WW_dom_sf"/>
</dbReference>
<protein>
    <recommendedName>
        <fullName evidence="13">WW domain-containing protein</fullName>
    </recommendedName>
</protein>
<evidence type="ECO:0000313" key="14">
    <source>
        <dbReference type="EMBL" id="KIJ98800.1"/>
    </source>
</evidence>
<dbReference type="SUPFAM" id="SSF81811">
    <property type="entry name" value="Helical domain of Sec23/24"/>
    <property type="match status" value="1"/>
</dbReference>
<sequence length="932" mass="102373">MASPAEQLPAGWAAEDNQHQRYLFIETATGVTQWELPASKDGPNIQNASPVAEPSVHHGKRRQYAAGQTQAYYGGGEAASDLAYPGPGLQPQAVTGAQLFTPGLVGENQFATQQTQPPPGQSGYYNQAESEYINAPTFGQPPPSYGQAPVDALTGQFGQMGVVGQKQFHLYTTNLLTSPPEPRDLQRPPPEIRLPPNSCISPSPLANAHASYQRCTLNAIPTTSSLLSKAKIPLALVITPYRSLKEGDEAVPVVTDTVIARCRRCRTYINPYVQFLEGGNRWRCCMCNMTNEVPQLFDWDQVRNQPGDRWSRAELNHSVVEFIAPTEYMVRPPQPAVYIFLIDVSNSAVQSGMVATATRTILENLNRIPDEDERTKVAIICFDVSLYFFSLPVGSTDSNMLVVSDIDDVFLPKPTDLLVNLAESRASLETLLGRINDMFQENSIIGSALGPALQAGFKLMSPIGGKIVVLSSTLPSVGPGALKNREDPKILGTAKESGLLQAAVPFYKTFAIDCSRAQVSVDMFLFSAAYQDVATLACLPHYTSGQTYYYPAFNAGRTEDAIKFAHEFGEVLAMPIMLEAVMRVRASRGLRMSSFHGNFFVRSTDLLAMPAVPQDQSYAIEIQIEEQINTPFVVMQTAVLHTTCYGERRIRVITLALPTTTILSEVFASADQVAIATLLANKAVERSLTHKLEDSREYVFQKLVDILIAYKTSMTSGGAGASAQLAISENLKMLPVLVLGLLKNVGIRQSAQIPPDIRAYSQALLTSLPSQILIPYIYPTFYALHNMPPEAGTIGENGVILPPALPLTSERLERHGLFLIEDGQTVFLWVGRDAVPQLVQDVFDLPSYDVLRGGKTTLRPLSNPFSERVNAVIQKIREMRRGVYYPHLYIVKEDGEPPLRLWALSALIQDRADVLPSYQQFISSLKDKVITT</sequence>
<dbReference type="STRING" id="1095629.A0A0C9X0Z8"/>
<keyword evidence="15" id="KW-1185">Reference proteome</keyword>
<dbReference type="InterPro" id="IPR006900">
    <property type="entry name" value="Sec23/24_helical_dom"/>
</dbReference>
<organism evidence="14 15">
    <name type="scientific">Laccaria amethystina LaAM-08-1</name>
    <dbReference type="NCBI Taxonomy" id="1095629"/>
    <lineage>
        <taxon>Eukaryota</taxon>
        <taxon>Fungi</taxon>
        <taxon>Dikarya</taxon>
        <taxon>Basidiomycota</taxon>
        <taxon>Agaricomycotina</taxon>
        <taxon>Agaricomycetes</taxon>
        <taxon>Agaricomycetidae</taxon>
        <taxon>Agaricales</taxon>
        <taxon>Agaricineae</taxon>
        <taxon>Hydnangiaceae</taxon>
        <taxon>Laccaria</taxon>
    </lineage>
</organism>
<dbReference type="Gene3D" id="1.20.120.730">
    <property type="entry name" value="Sec23/Sec24 helical domain"/>
    <property type="match status" value="1"/>
</dbReference>
<evidence type="ECO:0000256" key="12">
    <source>
        <dbReference type="SAM" id="MobiDB-lite"/>
    </source>
</evidence>
<dbReference type="SUPFAM" id="SSF51045">
    <property type="entry name" value="WW domain"/>
    <property type="match status" value="1"/>
</dbReference>
<dbReference type="CDD" id="cd01479">
    <property type="entry name" value="Sec24-like"/>
    <property type="match status" value="1"/>
</dbReference>
<evidence type="ECO:0000256" key="6">
    <source>
        <dbReference type="ARBA" id="ARBA00022490"/>
    </source>
</evidence>
<dbReference type="InterPro" id="IPR036174">
    <property type="entry name" value="Znf_Sec23_Sec24_sf"/>
</dbReference>
<dbReference type="InterPro" id="IPR036465">
    <property type="entry name" value="vWFA_dom_sf"/>
</dbReference>
<dbReference type="Pfam" id="PF08033">
    <property type="entry name" value="Sec23_BS"/>
    <property type="match status" value="1"/>
</dbReference>
<dbReference type="Proteomes" id="UP000054477">
    <property type="component" value="Unassembled WGS sequence"/>
</dbReference>